<dbReference type="NCBIfam" id="TIGR01260">
    <property type="entry name" value="ATP_synt_c"/>
    <property type="match status" value="1"/>
</dbReference>
<dbReference type="EMBL" id="CP141615">
    <property type="protein sequence ID" value="WRP16932.1"/>
    <property type="molecule type" value="Genomic_DNA"/>
</dbReference>
<evidence type="ECO:0000256" key="4">
    <source>
        <dbReference type="ARBA" id="ARBA00022547"/>
    </source>
</evidence>
<evidence type="ECO:0000256" key="9">
    <source>
        <dbReference type="ARBA" id="ARBA00023121"/>
    </source>
</evidence>
<accession>A0ABZ1BVW1</accession>
<keyword evidence="6 13" id="KW-0375">Hydrogen ion transport</keyword>
<evidence type="ECO:0000256" key="11">
    <source>
        <dbReference type="ARBA" id="ARBA00023310"/>
    </source>
</evidence>
<keyword evidence="9 13" id="KW-0446">Lipid-binding</keyword>
<dbReference type="Pfam" id="PF00137">
    <property type="entry name" value="ATP-synt_C"/>
    <property type="match status" value="1"/>
</dbReference>
<evidence type="ECO:0000256" key="10">
    <source>
        <dbReference type="ARBA" id="ARBA00023136"/>
    </source>
</evidence>
<dbReference type="InterPro" id="IPR038662">
    <property type="entry name" value="ATP_synth_F0_csu_sf"/>
</dbReference>
<keyword evidence="4 13" id="KW-0138">CF(0)</keyword>
<dbReference type="HAMAP" id="MF_01396">
    <property type="entry name" value="ATP_synth_c_bact"/>
    <property type="match status" value="1"/>
</dbReference>
<dbReference type="CDD" id="cd18121">
    <property type="entry name" value="ATP-synt_Fo_c"/>
    <property type="match status" value="1"/>
</dbReference>
<keyword evidence="3 13" id="KW-0813">Transport</keyword>
<dbReference type="InterPro" id="IPR005953">
    <property type="entry name" value="ATP_synth_csu_bac/chlpt"/>
</dbReference>
<keyword evidence="5 13" id="KW-0812">Transmembrane</keyword>
<keyword evidence="8 13" id="KW-0406">Ion transport</keyword>
<comment type="function">
    <text evidence="12 13">F(1)F(0) ATP synthase produces ATP from ADP in the presence of a proton or sodium gradient. F-type ATPases consist of two structural domains, F(1) containing the extramembraneous catalytic core and F(0) containing the membrane proton channel, linked together by a central stalk and a peripheral stalk. During catalysis, ATP synthesis in the catalytic domain of F(1) is coupled via a rotary mechanism of the central stalk subunits to proton translocation.</text>
</comment>
<comment type="subcellular location">
    <subcellularLocation>
        <location evidence="13">Cell membrane</location>
        <topology evidence="13">Multi-pass membrane protein</topology>
    </subcellularLocation>
    <subcellularLocation>
        <location evidence="1">Membrane</location>
        <topology evidence="1">Multi-pass membrane protein</topology>
    </subcellularLocation>
</comment>
<keyword evidence="7 13" id="KW-1133">Transmembrane helix</keyword>
<evidence type="ECO:0000313" key="16">
    <source>
        <dbReference type="Proteomes" id="UP001332192"/>
    </source>
</evidence>
<evidence type="ECO:0000313" key="15">
    <source>
        <dbReference type="EMBL" id="WRP16932.1"/>
    </source>
</evidence>
<dbReference type="Gene3D" id="1.20.20.10">
    <property type="entry name" value="F1F0 ATP synthase subunit C"/>
    <property type="match status" value="1"/>
</dbReference>
<gene>
    <name evidence="13 15" type="primary">atpE</name>
    <name evidence="15" type="ORF">U7230_12690</name>
</gene>
<evidence type="ECO:0000256" key="3">
    <source>
        <dbReference type="ARBA" id="ARBA00022448"/>
    </source>
</evidence>
<proteinExistence type="inferred from homology"/>
<evidence type="ECO:0000256" key="7">
    <source>
        <dbReference type="ARBA" id="ARBA00022989"/>
    </source>
</evidence>
<organism evidence="15 16">
    <name type="scientific">Carboxydichorda subterranea</name>
    <dbReference type="NCBI Taxonomy" id="3109565"/>
    <lineage>
        <taxon>Bacteria</taxon>
        <taxon>Bacillati</taxon>
        <taxon>Bacillota</taxon>
        <taxon>Limnochordia</taxon>
        <taxon>Limnochordales</taxon>
        <taxon>Geochordaceae</taxon>
        <taxon>Carboxydichorda</taxon>
    </lineage>
</organism>
<evidence type="ECO:0000256" key="6">
    <source>
        <dbReference type="ARBA" id="ARBA00022781"/>
    </source>
</evidence>
<protein>
    <recommendedName>
        <fullName evidence="13">ATP synthase subunit c</fullName>
    </recommendedName>
    <alternativeName>
        <fullName evidence="13">ATP synthase F(0) sector subunit c</fullName>
    </alternativeName>
    <alternativeName>
        <fullName evidence="13">F-type ATPase subunit c</fullName>
        <shortName evidence="13">F-ATPase subunit c</shortName>
    </alternativeName>
    <alternativeName>
        <fullName evidence="13">Lipid-binding protein</fullName>
    </alternativeName>
</protein>
<comment type="similarity">
    <text evidence="2 13">Belongs to the ATPase C chain family.</text>
</comment>
<name>A0ABZ1BVW1_9FIRM</name>
<keyword evidence="11 13" id="KW-0066">ATP synthesis</keyword>
<dbReference type="InterPro" id="IPR002379">
    <property type="entry name" value="ATPase_proteolipid_c-like_dom"/>
</dbReference>
<evidence type="ECO:0000256" key="13">
    <source>
        <dbReference type="HAMAP-Rule" id="MF_01396"/>
    </source>
</evidence>
<dbReference type="PROSITE" id="PS00605">
    <property type="entry name" value="ATPASE_C"/>
    <property type="match status" value="1"/>
</dbReference>
<evidence type="ECO:0000259" key="14">
    <source>
        <dbReference type="Pfam" id="PF00137"/>
    </source>
</evidence>
<feature type="transmembrane region" description="Helical" evidence="13">
    <location>
        <begin position="46"/>
        <end position="67"/>
    </location>
</feature>
<comment type="function">
    <text evidence="13">Key component of the F(0) channel; it plays a direct role in translocation across the membrane. A homomeric c-ring of between 10-14 subunits forms the central stalk rotor element with the F(1) delta and epsilon subunits.</text>
</comment>
<feature type="site" description="Reversibly protonated during proton transport" evidence="13">
    <location>
        <position position="54"/>
    </location>
</feature>
<dbReference type="InterPro" id="IPR000454">
    <property type="entry name" value="ATP_synth_F0_csu"/>
</dbReference>
<evidence type="ECO:0000256" key="2">
    <source>
        <dbReference type="ARBA" id="ARBA00006704"/>
    </source>
</evidence>
<sequence>MEFLAVTLAIALPAMMSAFGQGWATTRAVESIARQPEAAGEIRGALLIALAFMEALTLFSFVIAYILSGKITVG</sequence>
<dbReference type="PRINTS" id="PR00124">
    <property type="entry name" value="ATPASEC"/>
</dbReference>
<dbReference type="Proteomes" id="UP001332192">
    <property type="component" value="Chromosome"/>
</dbReference>
<dbReference type="InterPro" id="IPR035921">
    <property type="entry name" value="F/V-ATP_Csub_sf"/>
</dbReference>
<evidence type="ECO:0000256" key="5">
    <source>
        <dbReference type="ARBA" id="ARBA00022692"/>
    </source>
</evidence>
<dbReference type="InterPro" id="IPR020537">
    <property type="entry name" value="ATP_synth_F0_csu_DDCD_BS"/>
</dbReference>
<keyword evidence="16" id="KW-1185">Reference proteome</keyword>
<keyword evidence="10 13" id="KW-0472">Membrane</keyword>
<keyword evidence="13" id="KW-1003">Cell membrane</keyword>
<feature type="domain" description="V-ATPase proteolipid subunit C-like" evidence="14">
    <location>
        <begin position="4"/>
        <end position="67"/>
    </location>
</feature>
<reference evidence="15 16" key="1">
    <citation type="journal article" date="2024" name="Front. Microbiol.">
        <title>Novel thermophilic genera Geochorda gen. nov. and Carboxydochorda gen. nov. from the deep terrestrial subsurface reveal the ecophysiological diversity in the class Limnochordia.</title>
        <authorList>
            <person name="Karnachuk O.V."/>
            <person name="Lukina A.P."/>
            <person name="Avakyan M.R."/>
            <person name="Kadnikov V.V."/>
            <person name="Begmatov S."/>
            <person name="Beletsky A.V."/>
            <person name="Vlasova K.G."/>
            <person name="Novikov A.A."/>
            <person name="Shcherbakova V.A."/>
            <person name="Mardanov A.V."/>
            <person name="Ravin N.V."/>
        </authorList>
    </citation>
    <scope>NUCLEOTIDE SEQUENCE [LARGE SCALE GENOMIC DNA]</scope>
    <source>
        <strain evidence="15 16">L945</strain>
    </source>
</reference>
<comment type="caution">
    <text evidence="13">Lacks conserved residue(s) required for the propagation of feature annotation.</text>
</comment>
<dbReference type="RefSeq" id="WP_324716204.1">
    <property type="nucleotide sequence ID" value="NZ_CP141615.1"/>
</dbReference>
<evidence type="ECO:0000256" key="8">
    <source>
        <dbReference type="ARBA" id="ARBA00023065"/>
    </source>
</evidence>
<evidence type="ECO:0000256" key="1">
    <source>
        <dbReference type="ARBA" id="ARBA00004141"/>
    </source>
</evidence>
<dbReference type="SUPFAM" id="SSF81333">
    <property type="entry name" value="F1F0 ATP synthase subunit C"/>
    <property type="match status" value="1"/>
</dbReference>
<evidence type="ECO:0000256" key="12">
    <source>
        <dbReference type="ARBA" id="ARBA00025198"/>
    </source>
</evidence>